<dbReference type="GO" id="GO:0051453">
    <property type="term" value="P:regulation of intracellular pH"/>
    <property type="evidence" value="ECO:0007669"/>
    <property type="project" value="TreeGrafter"/>
</dbReference>
<evidence type="ECO:0000256" key="4">
    <source>
        <dbReference type="ARBA" id="ARBA00022449"/>
    </source>
</evidence>
<organism evidence="17 18">
    <name type="scientific">Crocodylus porosus</name>
    <name type="common">Saltwater crocodile</name>
    <name type="synonym">Estuarine crocodile</name>
    <dbReference type="NCBI Taxonomy" id="8502"/>
    <lineage>
        <taxon>Eukaryota</taxon>
        <taxon>Metazoa</taxon>
        <taxon>Chordata</taxon>
        <taxon>Craniata</taxon>
        <taxon>Vertebrata</taxon>
        <taxon>Euteleostomi</taxon>
        <taxon>Archelosauria</taxon>
        <taxon>Archosauria</taxon>
        <taxon>Crocodylia</taxon>
        <taxon>Longirostres</taxon>
        <taxon>Crocodylidae</taxon>
        <taxon>Crocodylus</taxon>
    </lineage>
</organism>
<proteinExistence type="inferred from homology"/>
<evidence type="ECO:0000256" key="12">
    <source>
        <dbReference type="RuleBase" id="RU003722"/>
    </source>
</evidence>
<dbReference type="GO" id="GO:0015386">
    <property type="term" value="F:potassium:proton antiporter activity"/>
    <property type="evidence" value="ECO:0007669"/>
    <property type="project" value="TreeGrafter"/>
</dbReference>
<feature type="region of interest" description="Disordered" evidence="13">
    <location>
        <begin position="649"/>
        <end position="732"/>
    </location>
</feature>
<evidence type="ECO:0000256" key="13">
    <source>
        <dbReference type="SAM" id="MobiDB-lite"/>
    </source>
</evidence>
<keyword evidence="5" id="KW-1003">Cell membrane</keyword>
<evidence type="ECO:0000256" key="7">
    <source>
        <dbReference type="ARBA" id="ARBA00022989"/>
    </source>
</evidence>
<dbReference type="GO" id="GO:0098719">
    <property type="term" value="P:sodium ion import across plasma membrane"/>
    <property type="evidence" value="ECO:0007669"/>
    <property type="project" value="TreeGrafter"/>
</dbReference>
<feature type="transmembrane region" description="Helical" evidence="14">
    <location>
        <begin position="95"/>
        <end position="112"/>
    </location>
</feature>
<feature type="transmembrane region" description="Helical" evidence="14">
    <location>
        <begin position="193"/>
        <end position="215"/>
    </location>
</feature>
<dbReference type="GO" id="GO:0002068">
    <property type="term" value="P:glandular epithelial cell development"/>
    <property type="evidence" value="ECO:0007669"/>
    <property type="project" value="Ensembl"/>
</dbReference>
<feature type="domain" description="Sodium/hydrogen exchanger regulatory region" evidence="16">
    <location>
        <begin position="537"/>
        <end position="611"/>
    </location>
</feature>
<feature type="domain" description="Cation/H+ exchanger transmembrane" evidence="15">
    <location>
        <begin position="43"/>
        <end position="442"/>
    </location>
</feature>
<sequence>MSSDTTPRYEPGEAEDSLRDERLHVFKVNYYYVQIPCEVTLWILLASLAKIGFHLYHRLPRLMPESCLQIAVGVLVGAIIFGTDHKTPPVMNTNIYFLYLLPPIVLKEGYFMPTRPFFENIGSILWWSVLGALLNAFGIGLSLYAICQIEAFGLTDVDLLQNLLFGSMISAVDPVAALAVFEEASVNEQLYMMIFGESLLNDGITVVLYNIFIAFSQMHRYEEIESVDVLAGFARFFVVGLGGILFGIVFGFVSAFMTRFTQNISSIEPLLVFMFSYLSYLSAETLYISGILAMTACAVTMKKYVEENVSQNSYTTIKYFMKMLSSVSETLIFVFMGVSTVGKNHEWNWAFVSFTLLFCLVWRAISVFALFYISNKFRTYPFTAKDQLIISYSGLRGASSFSLAFLLHASLFPRKKMFITATLVVIYFTVFIQGITIGPLVKYLDVKKTNKKESINEEVHMRLMDHLKAGIEDICGHWGHYQLRDKFKKFDNKYLKKILIRKNEPKSSIVSLYKKLEIRQAIEMAESGMISSAASTASFQVHRLSPEEVESMRDMLAHNLYQVRQRAPSYNRYTLGTETSEKQAKEILIRRQNSLRQSLRKGHSLPWGRPVPVCKLLFVDSDHVVSAMFSSQRRLRSLESKQQHKEIIPMAQLNRRAEPSDFTAQTGSSSKLDRSATIRRPALMPKPQFGTAVMRRYESDEEEEAAAAASRQSVKRATEKRDVHFHKAQRRK</sequence>
<dbReference type="Proteomes" id="UP000594220">
    <property type="component" value="Unplaced"/>
</dbReference>
<reference evidence="17" key="2">
    <citation type="submission" date="2025-09" db="UniProtKB">
        <authorList>
            <consortium name="Ensembl"/>
        </authorList>
    </citation>
    <scope>IDENTIFICATION</scope>
</reference>
<keyword evidence="3 12" id="KW-0813">Transport</keyword>
<evidence type="ECO:0000256" key="8">
    <source>
        <dbReference type="ARBA" id="ARBA00023053"/>
    </source>
</evidence>
<dbReference type="OMA" id="TFSPWNC"/>
<dbReference type="NCBIfam" id="TIGR00840">
    <property type="entry name" value="b_cpa1"/>
    <property type="match status" value="1"/>
</dbReference>
<evidence type="ECO:0000256" key="5">
    <source>
        <dbReference type="ARBA" id="ARBA00022475"/>
    </source>
</evidence>
<evidence type="ECO:0000256" key="9">
    <source>
        <dbReference type="ARBA" id="ARBA00023065"/>
    </source>
</evidence>
<evidence type="ECO:0000256" key="10">
    <source>
        <dbReference type="ARBA" id="ARBA00023136"/>
    </source>
</evidence>
<dbReference type="AlphaFoldDB" id="A0A7M4F722"/>
<keyword evidence="6 12" id="KW-0812">Transmembrane</keyword>
<evidence type="ECO:0000259" key="15">
    <source>
        <dbReference type="Pfam" id="PF00999"/>
    </source>
</evidence>
<dbReference type="GeneTree" id="ENSGT00940000160774"/>
<comment type="similarity">
    <text evidence="2 12">Belongs to the monovalent cation:proton antiporter 1 (CPA1) transporter (TC 2.A.36) family.</text>
</comment>
<dbReference type="GO" id="GO:0016324">
    <property type="term" value="C:apical plasma membrane"/>
    <property type="evidence" value="ECO:0007669"/>
    <property type="project" value="UniProtKB-SubCell"/>
</dbReference>
<feature type="transmembrane region" description="Helical" evidence="14">
    <location>
        <begin position="124"/>
        <end position="147"/>
    </location>
</feature>
<feature type="transmembrane region" description="Helical" evidence="14">
    <location>
        <begin position="62"/>
        <end position="83"/>
    </location>
</feature>
<dbReference type="PANTHER" id="PTHR10110">
    <property type="entry name" value="SODIUM/HYDROGEN EXCHANGER"/>
    <property type="match status" value="1"/>
</dbReference>
<dbReference type="Gene3D" id="6.10.250.1040">
    <property type="match status" value="1"/>
</dbReference>
<dbReference type="Ensembl" id="ENSCPRT00005024200.1">
    <property type="protein sequence ID" value="ENSCPRP00005020712.1"/>
    <property type="gene ID" value="ENSCPRG00005014401.1"/>
</dbReference>
<feature type="transmembrane region" description="Helical" evidence="14">
    <location>
        <begin position="418"/>
        <end position="441"/>
    </location>
</feature>
<feature type="transmembrane region" description="Helical" evidence="14">
    <location>
        <begin position="159"/>
        <end position="181"/>
    </location>
</feature>
<evidence type="ECO:0000256" key="2">
    <source>
        <dbReference type="ARBA" id="ARBA00007367"/>
    </source>
</evidence>
<feature type="compositionally biased region" description="Basic residues" evidence="13">
    <location>
        <begin position="723"/>
        <end position="732"/>
    </location>
</feature>
<gene>
    <name evidence="17" type="primary">SLC9A4</name>
</gene>
<keyword evidence="8" id="KW-0915">Sodium</keyword>
<keyword evidence="11 12" id="KW-0739">Sodium transport</keyword>
<dbReference type="PRINTS" id="PR01086">
    <property type="entry name" value="NAHEXCHNGR2"/>
</dbReference>
<evidence type="ECO:0000313" key="17">
    <source>
        <dbReference type="Ensembl" id="ENSCPRP00005020712.1"/>
    </source>
</evidence>
<dbReference type="InterPro" id="IPR018422">
    <property type="entry name" value="Cation/H_exchanger_CPA1"/>
</dbReference>
<dbReference type="GO" id="GO:0070634">
    <property type="term" value="P:transepithelial ammonium transport"/>
    <property type="evidence" value="ECO:0007669"/>
    <property type="project" value="Ensembl"/>
</dbReference>
<dbReference type="InterPro" id="IPR006153">
    <property type="entry name" value="Cation/H_exchanger_TM"/>
</dbReference>
<name>A0A7M4F722_CROPO</name>
<dbReference type="Pfam" id="PF00999">
    <property type="entry name" value="Na_H_Exchanger"/>
    <property type="match status" value="1"/>
</dbReference>
<evidence type="ECO:0000256" key="14">
    <source>
        <dbReference type="SAM" id="Phobius"/>
    </source>
</evidence>
<dbReference type="InterPro" id="IPR001953">
    <property type="entry name" value="NHE-2/4"/>
</dbReference>
<keyword evidence="18" id="KW-1185">Reference proteome</keyword>
<dbReference type="InterPro" id="IPR032103">
    <property type="entry name" value="NHE_CaM-bd"/>
</dbReference>
<evidence type="ECO:0000256" key="3">
    <source>
        <dbReference type="ARBA" id="ARBA00022448"/>
    </source>
</evidence>
<feature type="transmembrane region" description="Helical" evidence="14">
    <location>
        <begin position="319"/>
        <end position="338"/>
    </location>
</feature>
<dbReference type="Pfam" id="PF16644">
    <property type="entry name" value="NEXCaM_BD"/>
    <property type="match status" value="1"/>
</dbReference>
<dbReference type="PRINTS" id="PR01084">
    <property type="entry name" value="NAHEXCHNGR"/>
</dbReference>
<accession>A0A7M4F722</accession>
<evidence type="ECO:0000256" key="11">
    <source>
        <dbReference type="ARBA" id="ARBA00023201"/>
    </source>
</evidence>
<comment type="subcellular location">
    <subcellularLocation>
        <location evidence="1">Apical cell membrane</location>
        <topology evidence="1">Multi-pass membrane protein</topology>
    </subcellularLocation>
</comment>
<keyword evidence="10 14" id="KW-0472">Membrane</keyword>
<keyword evidence="7 14" id="KW-1133">Transmembrane helix</keyword>
<feature type="transmembrane region" description="Helical" evidence="14">
    <location>
        <begin position="350"/>
        <end position="373"/>
    </location>
</feature>
<evidence type="ECO:0000313" key="18">
    <source>
        <dbReference type="Proteomes" id="UP000594220"/>
    </source>
</evidence>
<dbReference type="Gene3D" id="6.10.250.2020">
    <property type="match status" value="1"/>
</dbReference>
<dbReference type="GO" id="GO:0001696">
    <property type="term" value="P:gastric acid secretion"/>
    <property type="evidence" value="ECO:0007669"/>
    <property type="project" value="Ensembl"/>
</dbReference>
<dbReference type="Gene3D" id="6.10.140.1330">
    <property type="match status" value="1"/>
</dbReference>
<feature type="transmembrane region" description="Helical" evidence="14">
    <location>
        <begin position="277"/>
        <end position="299"/>
    </location>
</feature>
<feature type="transmembrane region" description="Helical" evidence="14">
    <location>
        <begin position="39"/>
        <end position="56"/>
    </location>
</feature>
<dbReference type="PANTHER" id="PTHR10110:SF103">
    <property type="entry name" value="SODIUM_HYDROGEN EXCHANGER 4"/>
    <property type="match status" value="1"/>
</dbReference>
<feature type="transmembrane region" description="Helical" evidence="14">
    <location>
        <begin position="394"/>
        <end position="412"/>
    </location>
</feature>
<reference evidence="17" key="1">
    <citation type="submission" date="2025-08" db="UniProtKB">
        <authorList>
            <consortium name="Ensembl"/>
        </authorList>
    </citation>
    <scope>IDENTIFICATION</scope>
</reference>
<keyword evidence="4 12" id="KW-0050">Antiport</keyword>
<feature type="transmembrane region" description="Helical" evidence="14">
    <location>
        <begin position="236"/>
        <end position="257"/>
    </location>
</feature>
<evidence type="ECO:0000259" key="16">
    <source>
        <dbReference type="Pfam" id="PF16644"/>
    </source>
</evidence>
<evidence type="ECO:0000256" key="1">
    <source>
        <dbReference type="ARBA" id="ARBA00004424"/>
    </source>
</evidence>
<dbReference type="InterPro" id="IPR004709">
    <property type="entry name" value="NaH_exchanger"/>
</dbReference>
<dbReference type="GO" id="GO:0015385">
    <property type="term" value="F:sodium:proton antiporter activity"/>
    <property type="evidence" value="ECO:0007669"/>
    <property type="project" value="InterPro"/>
</dbReference>
<protein>
    <recommendedName>
        <fullName evidence="12">Sodium/hydrogen exchanger</fullName>
    </recommendedName>
</protein>
<keyword evidence="9 12" id="KW-0406">Ion transport</keyword>
<evidence type="ECO:0000256" key="6">
    <source>
        <dbReference type="ARBA" id="ARBA00022692"/>
    </source>
</evidence>